<sequence length="92" mass="10258">MFNPVTYLMESSSLAVYVMSRSLMQERSIGGLGPCSSVVESPVGLALRQEEFPMVHFFTLLHMTYVYMITETLCRCRLILLALSCPCALVSS</sequence>
<evidence type="ECO:0000313" key="1">
    <source>
        <dbReference type="EMBL" id="KAK8501585.1"/>
    </source>
</evidence>
<name>A0ABR2B3Z2_9ROSI</name>
<keyword evidence="2" id="KW-1185">Reference proteome</keyword>
<dbReference type="EMBL" id="JBBPBM010000185">
    <property type="protein sequence ID" value="KAK8501585.1"/>
    <property type="molecule type" value="Genomic_DNA"/>
</dbReference>
<reference evidence="1 2" key="1">
    <citation type="journal article" date="2024" name="G3 (Bethesda)">
        <title>Genome assembly of Hibiscus sabdariffa L. provides insights into metabolisms of medicinal natural products.</title>
        <authorList>
            <person name="Kim T."/>
        </authorList>
    </citation>
    <scope>NUCLEOTIDE SEQUENCE [LARGE SCALE GENOMIC DNA]</scope>
    <source>
        <strain evidence="1">TK-2024</strain>
        <tissue evidence="1">Old leaves</tissue>
    </source>
</reference>
<evidence type="ECO:0000313" key="2">
    <source>
        <dbReference type="Proteomes" id="UP001472677"/>
    </source>
</evidence>
<organism evidence="1 2">
    <name type="scientific">Hibiscus sabdariffa</name>
    <name type="common">roselle</name>
    <dbReference type="NCBI Taxonomy" id="183260"/>
    <lineage>
        <taxon>Eukaryota</taxon>
        <taxon>Viridiplantae</taxon>
        <taxon>Streptophyta</taxon>
        <taxon>Embryophyta</taxon>
        <taxon>Tracheophyta</taxon>
        <taxon>Spermatophyta</taxon>
        <taxon>Magnoliopsida</taxon>
        <taxon>eudicotyledons</taxon>
        <taxon>Gunneridae</taxon>
        <taxon>Pentapetalae</taxon>
        <taxon>rosids</taxon>
        <taxon>malvids</taxon>
        <taxon>Malvales</taxon>
        <taxon>Malvaceae</taxon>
        <taxon>Malvoideae</taxon>
        <taxon>Hibiscus</taxon>
    </lineage>
</organism>
<gene>
    <name evidence="1" type="ORF">V6N12_057916</name>
</gene>
<protein>
    <submittedName>
        <fullName evidence="1">Uncharacterized protein</fullName>
    </submittedName>
</protein>
<comment type="caution">
    <text evidence="1">The sequence shown here is derived from an EMBL/GenBank/DDBJ whole genome shotgun (WGS) entry which is preliminary data.</text>
</comment>
<proteinExistence type="predicted"/>
<accession>A0ABR2B3Z2</accession>
<dbReference type="Proteomes" id="UP001472677">
    <property type="component" value="Unassembled WGS sequence"/>
</dbReference>